<proteinExistence type="predicted"/>
<dbReference type="HOGENOM" id="CLU_024649_1_0_1"/>
<evidence type="ECO:0008006" key="4">
    <source>
        <dbReference type="Google" id="ProtNLM"/>
    </source>
</evidence>
<dbReference type="AlphaFoldDB" id="W4K5F4"/>
<feature type="compositionally biased region" description="Low complexity" evidence="1">
    <location>
        <begin position="28"/>
        <end position="43"/>
    </location>
</feature>
<protein>
    <recommendedName>
        <fullName evidence="4">F-box domain-containing protein</fullName>
    </recommendedName>
</protein>
<sequence>MQESAASKARAPSALRPTGARWLPLRFSTSASTPNTSTTPITTMESVPGDSARIYEHLTPALYASVSVRGVEQCTTTLDMLFRHPHRARHVRRLRVSPDPPGTAHDPARALRGRRALGDGYRASAAVRKAAVALEVLHSFWWDGEELPPNDDMWFALRVFCTRLAYVGTTLGSVMPSATSHLYDFSDLEGFSLTFKSGFYLQHFAMSRGACQDPIPGYHRLWEMLIKRCPRLRELVLDGISPENPVDAHRLTRGRWPLLRKLVLGDIVLDWHSAVNPAAKRPFITFLEEHRALEQLHLLGYQPSVSAPDLLAAVHRGALAGVAAFSGTLDQVQALPHRAALRALCVTDPILLRESTPLAVAGVLQTLPALASLTIAFVLEHGYDNGGMLRTLVAACPHLQHLDLTCARKPSFTIDAFSRTIRPLCKLTSLTLRIIKSPAEEPLAQCGATLARTNPRLRAFSVQFTAASGAHALAAPTPARSSMLGMYGAEASAGVGTEAGTEAALGPGVREAADFELATDHHGLPIALRVSERRRRRGAWAWAGRAAGRGAWAVARYAVEMRPTGHPGRGGAGRAGIAGIAGLLVERSAAGEEARLLCSSVVLVALAMWSWAAF</sequence>
<evidence type="ECO:0000313" key="3">
    <source>
        <dbReference type="Proteomes" id="UP000030671"/>
    </source>
</evidence>
<dbReference type="Proteomes" id="UP000030671">
    <property type="component" value="Unassembled WGS sequence"/>
</dbReference>
<dbReference type="InParanoid" id="W4K5F4"/>
<name>W4K5F4_HETIT</name>
<dbReference type="RefSeq" id="XP_009547665.1">
    <property type="nucleotide sequence ID" value="XM_009549370.1"/>
</dbReference>
<dbReference type="KEGG" id="hir:HETIRDRAFT_434843"/>
<reference evidence="2 3" key="1">
    <citation type="journal article" date="2012" name="New Phytol.">
        <title>Insight into trade-off between wood decay and parasitism from the genome of a fungal forest pathogen.</title>
        <authorList>
            <person name="Olson A."/>
            <person name="Aerts A."/>
            <person name="Asiegbu F."/>
            <person name="Belbahri L."/>
            <person name="Bouzid O."/>
            <person name="Broberg A."/>
            <person name="Canback B."/>
            <person name="Coutinho P.M."/>
            <person name="Cullen D."/>
            <person name="Dalman K."/>
            <person name="Deflorio G."/>
            <person name="van Diepen L.T."/>
            <person name="Dunand C."/>
            <person name="Duplessis S."/>
            <person name="Durling M."/>
            <person name="Gonthier P."/>
            <person name="Grimwood J."/>
            <person name="Fossdal C.G."/>
            <person name="Hansson D."/>
            <person name="Henrissat B."/>
            <person name="Hietala A."/>
            <person name="Himmelstrand K."/>
            <person name="Hoffmeister D."/>
            <person name="Hogberg N."/>
            <person name="James T.Y."/>
            <person name="Karlsson M."/>
            <person name="Kohler A."/>
            <person name="Kues U."/>
            <person name="Lee Y.H."/>
            <person name="Lin Y.C."/>
            <person name="Lind M."/>
            <person name="Lindquist E."/>
            <person name="Lombard V."/>
            <person name="Lucas S."/>
            <person name="Lunden K."/>
            <person name="Morin E."/>
            <person name="Murat C."/>
            <person name="Park J."/>
            <person name="Raffaello T."/>
            <person name="Rouze P."/>
            <person name="Salamov A."/>
            <person name="Schmutz J."/>
            <person name="Solheim H."/>
            <person name="Stahlberg J."/>
            <person name="Velez H."/>
            <person name="de Vries R.P."/>
            <person name="Wiebenga A."/>
            <person name="Woodward S."/>
            <person name="Yakovlev I."/>
            <person name="Garbelotto M."/>
            <person name="Martin F."/>
            <person name="Grigoriev I.V."/>
            <person name="Stenlid J."/>
        </authorList>
    </citation>
    <scope>NUCLEOTIDE SEQUENCE [LARGE SCALE GENOMIC DNA]</scope>
    <source>
        <strain evidence="2 3">TC 32-1</strain>
    </source>
</reference>
<dbReference type="EMBL" id="KI925459">
    <property type="protein sequence ID" value="ETW80979.1"/>
    <property type="molecule type" value="Genomic_DNA"/>
</dbReference>
<feature type="region of interest" description="Disordered" evidence="1">
    <location>
        <begin position="22"/>
        <end position="45"/>
    </location>
</feature>
<accession>W4K5F4</accession>
<dbReference type="Gene3D" id="3.80.10.10">
    <property type="entry name" value="Ribonuclease Inhibitor"/>
    <property type="match status" value="1"/>
</dbReference>
<organism evidence="2 3">
    <name type="scientific">Heterobasidion irregulare (strain TC 32-1)</name>
    <dbReference type="NCBI Taxonomy" id="747525"/>
    <lineage>
        <taxon>Eukaryota</taxon>
        <taxon>Fungi</taxon>
        <taxon>Dikarya</taxon>
        <taxon>Basidiomycota</taxon>
        <taxon>Agaricomycotina</taxon>
        <taxon>Agaricomycetes</taxon>
        <taxon>Russulales</taxon>
        <taxon>Bondarzewiaceae</taxon>
        <taxon>Heterobasidion</taxon>
        <taxon>Heterobasidion annosum species complex</taxon>
    </lineage>
</organism>
<keyword evidence="3" id="KW-1185">Reference proteome</keyword>
<dbReference type="GeneID" id="20674777"/>
<dbReference type="eggNOG" id="ENOG502SI90">
    <property type="taxonomic scope" value="Eukaryota"/>
</dbReference>
<gene>
    <name evidence="2" type="ORF">HETIRDRAFT_434843</name>
</gene>
<evidence type="ECO:0000313" key="2">
    <source>
        <dbReference type="EMBL" id="ETW80979.1"/>
    </source>
</evidence>
<dbReference type="SUPFAM" id="SSF52047">
    <property type="entry name" value="RNI-like"/>
    <property type="match status" value="1"/>
</dbReference>
<dbReference type="InterPro" id="IPR032675">
    <property type="entry name" value="LRR_dom_sf"/>
</dbReference>
<evidence type="ECO:0000256" key="1">
    <source>
        <dbReference type="SAM" id="MobiDB-lite"/>
    </source>
</evidence>
<dbReference type="OrthoDB" id="2870744at2759"/>
<dbReference type="STRING" id="747525.W4K5F4"/>